<dbReference type="Proteomes" id="UP000525652">
    <property type="component" value="Unassembled WGS sequence"/>
</dbReference>
<evidence type="ECO:0000256" key="1">
    <source>
        <dbReference type="ARBA" id="ARBA00022801"/>
    </source>
</evidence>
<evidence type="ECO:0000313" key="3">
    <source>
        <dbReference type="EMBL" id="MBC2602851.1"/>
    </source>
</evidence>
<dbReference type="EMBL" id="JACHVA010000102">
    <property type="protein sequence ID" value="MBC2602851.1"/>
    <property type="molecule type" value="Genomic_DNA"/>
</dbReference>
<reference evidence="3 4" key="1">
    <citation type="submission" date="2020-07" db="EMBL/GenBank/DDBJ databases">
        <authorList>
            <person name="Feng X."/>
        </authorList>
    </citation>
    <scope>NUCLEOTIDE SEQUENCE [LARGE SCALE GENOMIC DNA]</scope>
    <source>
        <strain evidence="3 4">JCM14086</strain>
    </source>
</reference>
<accession>A0A7X1AZI8</accession>
<keyword evidence="4" id="KW-1185">Reference proteome</keyword>
<dbReference type="Pfam" id="PF02065">
    <property type="entry name" value="Melibiase"/>
    <property type="match status" value="1"/>
</dbReference>
<dbReference type="InterPro" id="IPR017853">
    <property type="entry name" value="GH"/>
</dbReference>
<dbReference type="RefSeq" id="WP_185693517.1">
    <property type="nucleotide sequence ID" value="NZ_JACHVA010000102.1"/>
</dbReference>
<evidence type="ECO:0000313" key="4">
    <source>
        <dbReference type="Proteomes" id="UP000525652"/>
    </source>
</evidence>
<gene>
    <name evidence="3" type="ORF">H5P30_13790</name>
</gene>
<name>A0A7X1AZI8_9BACT</name>
<evidence type="ECO:0000256" key="2">
    <source>
        <dbReference type="ARBA" id="ARBA00023295"/>
    </source>
</evidence>
<dbReference type="Gene3D" id="3.20.20.70">
    <property type="entry name" value="Aldolase class I"/>
    <property type="match status" value="1"/>
</dbReference>
<proteinExistence type="predicted"/>
<dbReference type="SUPFAM" id="SSF51445">
    <property type="entry name" value="(Trans)glycosidases"/>
    <property type="match status" value="1"/>
</dbReference>
<keyword evidence="2" id="KW-0326">Glycosidase</keyword>
<dbReference type="GO" id="GO:0016052">
    <property type="term" value="P:carbohydrate catabolic process"/>
    <property type="evidence" value="ECO:0007669"/>
    <property type="project" value="InterPro"/>
</dbReference>
<sequence>MTPQPNGNQRVKISADSIRAVGDAPDFTADVTVKEIEPGLNDYLIRIDLKERTSPAPIQINWFVPIVDIVGKWHPTIGPDRSLTANWATTTQTYATLGAPVFTFFSSEDKNRHTFALSDAINPISIRTQLEEEDSAANCRIVLFDAPWPQIKDYEITIRIDERPHPYHETISTISQWWSAMPPYRPAPVPESAYEPVYSTWYSFHQKLTDKEVEANCQWSRELGCKTVILDDGWQTEDNNKGYAFCGDWGVATSKFPNFPSHVANVRDLEMNYLVWFSVPFVGPKSKAWQSLKDKTLPKAAVGSAACLDPRFASVRQTIIDCYRTAIEEWNIDGLKLDFVDRFTAENPVTPENETADMVSVPAAADRLFTDIMTQLRALKPDVLIEFRQAYIGPAMRKYGNIFRAHDCPNDATSNLTRTIDLRLLSGNTAVHSDMVMWNPRESVEHAAMQLWATLFSVPQISVKQDSIPGEHEQMLREFLTFWIQRKNLLMKGRLNPVQPLDLYPSVHVENDEETLSAIYQQQHIAQLPKNSGRKLSIVNATHKPQVHLDCSKIKTARELRIYNCLGEEVNRAKISNGDSIQTIAVPSAGYAIADA</sequence>
<dbReference type="InterPro" id="IPR002252">
    <property type="entry name" value="Glyco_hydro_36"/>
</dbReference>
<dbReference type="PANTHER" id="PTHR43053:SF3">
    <property type="entry name" value="ALPHA-GALACTOSIDASE C-RELATED"/>
    <property type="match status" value="1"/>
</dbReference>
<dbReference type="AlphaFoldDB" id="A0A7X1AZI8"/>
<dbReference type="GO" id="GO:0004557">
    <property type="term" value="F:alpha-galactosidase activity"/>
    <property type="evidence" value="ECO:0007669"/>
    <property type="project" value="InterPro"/>
</dbReference>
<dbReference type="InterPro" id="IPR050985">
    <property type="entry name" value="Alpha-glycosidase_related"/>
</dbReference>
<keyword evidence="1" id="KW-0378">Hydrolase</keyword>
<organism evidence="3 4">
    <name type="scientific">Puniceicoccus vermicola</name>
    <dbReference type="NCBI Taxonomy" id="388746"/>
    <lineage>
        <taxon>Bacteria</taxon>
        <taxon>Pseudomonadati</taxon>
        <taxon>Verrucomicrobiota</taxon>
        <taxon>Opitutia</taxon>
        <taxon>Puniceicoccales</taxon>
        <taxon>Puniceicoccaceae</taxon>
        <taxon>Puniceicoccus</taxon>
    </lineage>
</organism>
<dbReference type="InterPro" id="IPR013785">
    <property type="entry name" value="Aldolase_TIM"/>
</dbReference>
<dbReference type="CDD" id="cd14791">
    <property type="entry name" value="GH36"/>
    <property type="match status" value="1"/>
</dbReference>
<protein>
    <submittedName>
        <fullName evidence="3">Alpha-galactosidase</fullName>
    </submittedName>
</protein>
<comment type="caution">
    <text evidence="3">The sequence shown here is derived from an EMBL/GenBank/DDBJ whole genome shotgun (WGS) entry which is preliminary data.</text>
</comment>
<dbReference type="PANTHER" id="PTHR43053">
    <property type="entry name" value="GLYCOSIDASE FAMILY 31"/>
    <property type="match status" value="1"/>
</dbReference>